<accession>A0A1P8Q519</accession>
<dbReference type="RefSeq" id="WP_076617257.1">
    <property type="nucleotide sequence ID" value="NZ_CP019323.1"/>
</dbReference>
<keyword evidence="2" id="KW-1185">Reference proteome</keyword>
<organism evidence="1 2">
    <name type="scientific">Companilactobacillus allii</name>
    <dbReference type="NCBI Taxonomy" id="1847728"/>
    <lineage>
        <taxon>Bacteria</taxon>
        <taxon>Bacillati</taxon>
        <taxon>Bacillota</taxon>
        <taxon>Bacilli</taxon>
        <taxon>Lactobacillales</taxon>
        <taxon>Lactobacillaceae</taxon>
        <taxon>Companilactobacillus</taxon>
    </lineage>
</organism>
<sequence>MVKRITAILLFLFFIAVVVVMNFGTFDQGVQKVRQDSKDLSSQLTETEFRSKMNNYIYVSFDNMYDNPQIYKNTKIYQRGLVLKSDSDFVIVSLDRSDHSKDVKIKYDLSTLSKGMSRIEVGSSIKFFGKFNTVENYTNEKGRTITRPVINANFIQSIDS</sequence>
<gene>
    <name evidence="1" type="ORF">BTM29_10445</name>
</gene>
<dbReference type="OrthoDB" id="2289674at2"/>
<dbReference type="Proteomes" id="UP000187499">
    <property type="component" value="Chromosome"/>
</dbReference>
<protein>
    <submittedName>
        <fullName evidence="1">Uncharacterized protein</fullName>
    </submittedName>
</protein>
<proteinExistence type="predicted"/>
<evidence type="ECO:0000313" key="1">
    <source>
        <dbReference type="EMBL" id="APX72946.1"/>
    </source>
</evidence>
<dbReference type="KEGG" id="lalw:BTM29_10445"/>
<dbReference type="AlphaFoldDB" id="A0A1P8Q519"/>
<evidence type="ECO:0000313" key="2">
    <source>
        <dbReference type="Proteomes" id="UP000187499"/>
    </source>
</evidence>
<dbReference type="EMBL" id="CP019323">
    <property type="protein sequence ID" value="APX72946.1"/>
    <property type="molecule type" value="Genomic_DNA"/>
</dbReference>
<reference evidence="2" key="1">
    <citation type="submission" date="2016-12" db="EMBL/GenBank/DDBJ databases">
        <authorList>
            <person name="Jung M.Y."/>
            <person name="Lee S.H."/>
        </authorList>
    </citation>
    <scope>NUCLEOTIDE SEQUENCE [LARGE SCALE GENOMIC DNA]</scope>
    <source>
        <strain evidence="2">WiKim39</strain>
    </source>
</reference>
<name>A0A1P8Q519_9LACO</name>